<sequence>MDKGNNGHKPPDVFKSGSGQGEGESSAIGEARKPYASVPKSVHSPYKRMDLTFMTPTLVEGKPLIELPTSVVMVGAQKWRYTMIGTTSEQNRLTYARVCVEVRVDSQLFDELPVRYSSGQQFIQKVVYEWVLLKCKNRNKFGHAKASCKVVQIYVPKQMFEVGVGKAGLEEVTGDKFDVAGERVSEPIVVEDEVPEV</sequence>
<evidence type="ECO:0000256" key="1">
    <source>
        <dbReference type="SAM" id="MobiDB-lite"/>
    </source>
</evidence>
<protein>
    <submittedName>
        <fullName evidence="2">Uncharacterized protein</fullName>
    </submittedName>
</protein>
<organism evidence="2 3">
    <name type="scientific">Lithospermum erythrorhizon</name>
    <name type="common">Purple gromwell</name>
    <name type="synonym">Lithospermum officinale var. erythrorhizon</name>
    <dbReference type="NCBI Taxonomy" id="34254"/>
    <lineage>
        <taxon>Eukaryota</taxon>
        <taxon>Viridiplantae</taxon>
        <taxon>Streptophyta</taxon>
        <taxon>Embryophyta</taxon>
        <taxon>Tracheophyta</taxon>
        <taxon>Spermatophyta</taxon>
        <taxon>Magnoliopsida</taxon>
        <taxon>eudicotyledons</taxon>
        <taxon>Gunneridae</taxon>
        <taxon>Pentapetalae</taxon>
        <taxon>asterids</taxon>
        <taxon>lamiids</taxon>
        <taxon>Boraginales</taxon>
        <taxon>Boraginaceae</taxon>
        <taxon>Boraginoideae</taxon>
        <taxon>Lithospermeae</taxon>
        <taxon>Lithospermum</taxon>
    </lineage>
</organism>
<evidence type="ECO:0000313" key="3">
    <source>
        <dbReference type="Proteomes" id="UP001454036"/>
    </source>
</evidence>
<feature type="compositionally biased region" description="Basic and acidic residues" evidence="1">
    <location>
        <begin position="1"/>
        <end position="12"/>
    </location>
</feature>
<accession>A0AAV3RVJ9</accession>
<keyword evidence="3" id="KW-1185">Reference proteome</keyword>
<gene>
    <name evidence="2" type="ORF">LIER_31640</name>
</gene>
<dbReference type="PANTHER" id="PTHR33233">
    <property type="entry name" value="ENDONUCLEASE/EXONUCLEASE/PHOSPHATASE"/>
    <property type="match status" value="1"/>
</dbReference>
<dbReference type="AlphaFoldDB" id="A0AAV3RVJ9"/>
<feature type="region of interest" description="Disordered" evidence="1">
    <location>
        <begin position="1"/>
        <end position="36"/>
    </location>
</feature>
<proteinExistence type="predicted"/>
<dbReference type="PANTHER" id="PTHR33233:SF17">
    <property type="entry name" value="DUF4283 DOMAIN-CONTAINING PROTEIN"/>
    <property type="match status" value="1"/>
</dbReference>
<reference evidence="2 3" key="1">
    <citation type="submission" date="2024-01" db="EMBL/GenBank/DDBJ databases">
        <title>The complete chloroplast genome sequence of Lithospermum erythrorhizon: insights into the phylogenetic relationship among Boraginaceae species and the maternal lineages of purple gromwells.</title>
        <authorList>
            <person name="Okada T."/>
            <person name="Watanabe K."/>
        </authorList>
    </citation>
    <scope>NUCLEOTIDE SEQUENCE [LARGE SCALE GENOMIC DNA]</scope>
</reference>
<dbReference type="Proteomes" id="UP001454036">
    <property type="component" value="Unassembled WGS sequence"/>
</dbReference>
<evidence type="ECO:0000313" key="2">
    <source>
        <dbReference type="EMBL" id="GAA0184352.1"/>
    </source>
</evidence>
<dbReference type="EMBL" id="BAABME010011828">
    <property type="protein sequence ID" value="GAA0184352.1"/>
    <property type="molecule type" value="Genomic_DNA"/>
</dbReference>
<name>A0AAV3RVJ9_LITER</name>
<comment type="caution">
    <text evidence="2">The sequence shown here is derived from an EMBL/GenBank/DDBJ whole genome shotgun (WGS) entry which is preliminary data.</text>
</comment>